<accession>A0A200Q2S6</accession>
<dbReference type="STRING" id="56857.A0A200Q2S6"/>
<dbReference type="PROSITE" id="PS50016">
    <property type="entry name" value="ZF_PHD_2"/>
    <property type="match status" value="2"/>
</dbReference>
<dbReference type="EMBL" id="MVGT01003285">
    <property type="protein sequence ID" value="OVA04768.1"/>
    <property type="molecule type" value="Genomic_DNA"/>
</dbReference>
<feature type="region of interest" description="Disordered" evidence="5">
    <location>
        <begin position="495"/>
        <end position="543"/>
    </location>
</feature>
<dbReference type="InterPro" id="IPR011011">
    <property type="entry name" value="Znf_FYVE_PHD"/>
</dbReference>
<feature type="region of interest" description="Disordered" evidence="5">
    <location>
        <begin position="1374"/>
        <end position="1403"/>
    </location>
</feature>
<feature type="domain" description="PHD-type" evidence="7">
    <location>
        <begin position="333"/>
        <end position="457"/>
    </location>
</feature>
<reference evidence="8 9" key="1">
    <citation type="journal article" date="2017" name="Mol. Plant">
        <title>The Genome of Medicinal Plant Macleaya cordata Provides New Insights into Benzylisoquinoline Alkaloids Metabolism.</title>
        <authorList>
            <person name="Liu X."/>
            <person name="Liu Y."/>
            <person name="Huang P."/>
            <person name="Ma Y."/>
            <person name="Qing Z."/>
            <person name="Tang Q."/>
            <person name="Cao H."/>
            <person name="Cheng P."/>
            <person name="Zheng Y."/>
            <person name="Yuan Z."/>
            <person name="Zhou Y."/>
            <person name="Liu J."/>
            <person name="Tang Z."/>
            <person name="Zhuo Y."/>
            <person name="Zhang Y."/>
            <person name="Yu L."/>
            <person name="Huang J."/>
            <person name="Yang P."/>
            <person name="Peng Q."/>
            <person name="Zhang J."/>
            <person name="Jiang W."/>
            <person name="Zhang Z."/>
            <person name="Lin K."/>
            <person name="Ro D.K."/>
            <person name="Chen X."/>
            <person name="Xiong X."/>
            <person name="Shang Y."/>
            <person name="Huang S."/>
            <person name="Zeng J."/>
        </authorList>
    </citation>
    <scope>NUCLEOTIDE SEQUENCE [LARGE SCALE GENOMIC DNA]</scope>
    <source>
        <strain evidence="9">cv. BLH2017</strain>
        <tissue evidence="8">Root</tissue>
    </source>
</reference>
<dbReference type="PROSITE" id="PS01359">
    <property type="entry name" value="ZF_PHD_1"/>
    <property type="match status" value="2"/>
</dbReference>
<evidence type="ECO:0000256" key="5">
    <source>
        <dbReference type="SAM" id="MobiDB-lite"/>
    </source>
</evidence>
<comment type="caution">
    <text evidence="8">The sequence shown here is derived from an EMBL/GenBank/DDBJ whole genome shotgun (WGS) entry which is preliminary data.</text>
</comment>
<dbReference type="PANTHER" id="PTHR13793">
    <property type="entry name" value="PHD FINGER PROTEINS"/>
    <property type="match status" value="1"/>
</dbReference>
<evidence type="ECO:0000256" key="4">
    <source>
        <dbReference type="PROSITE-ProRule" id="PRU00146"/>
    </source>
</evidence>
<dbReference type="Gene3D" id="3.30.40.10">
    <property type="entry name" value="Zinc/RING finger domain, C3HC4 (zinc finger)"/>
    <property type="match status" value="4"/>
</dbReference>
<feature type="region of interest" description="Disordered" evidence="5">
    <location>
        <begin position="88"/>
        <end position="114"/>
    </location>
</feature>
<feature type="compositionally biased region" description="Polar residues" evidence="5">
    <location>
        <begin position="101"/>
        <end position="114"/>
    </location>
</feature>
<evidence type="ECO:0000313" key="9">
    <source>
        <dbReference type="Proteomes" id="UP000195402"/>
    </source>
</evidence>
<dbReference type="InterPro" id="IPR034732">
    <property type="entry name" value="EPHD"/>
</dbReference>
<dbReference type="Pfam" id="PF13832">
    <property type="entry name" value="zf-HC5HC2H_2"/>
    <property type="match status" value="2"/>
</dbReference>
<feature type="domain" description="PHD-type" evidence="6">
    <location>
        <begin position="1043"/>
        <end position="1092"/>
    </location>
</feature>
<name>A0A200Q2S6_MACCD</name>
<dbReference type="PANTHER" id="PTHR13793:SF107">
    <property type="entry name" value="BROMODOMAIN-CONTAINING PROTEIN HOMOLOG"/>
    <property type="match status" value="1"/>
</dbReference>
<keyword evidence="1" id="KW-0479">Metal-binding</keyword>
<proteinExistence type="predicted"/>
<evidence type="ECO:0000259" key="7">
    <source>
        <dbReference type="PROSITE" id="PS51805"/>
    </source>
</evidence>
<dbReference type="OMA" id="WLLETEY"/>
<keyword evidence="3" id="KW-0862">Zinc</keyword>
<gene>
    <name evidence="8" type="ORF">BVC80_1139g10</name>
</gene>
<keyword evidence="9" id="KW-1185">Reference proteome</keyword>
<dbReference type="InterPro" id="IPR050701">
    <property type="entry name" value="Histone_Mod_Regulator"/>
</dbReference>
<dbReference type="InterPro" id="IPR019786">
    <property type="entry name" value="Zinc_finger_PHD-type_CS"/>
</dbReference>
<dbReference type="InterPro" id="IPR019787">
    <property type="entry name" value="Znf_PHD-finger"/>
</dbReference>
<dbReference type="SUPFAM" id="SSF57903">
    <property type="entry name" value="FYVE/PHD zinc finger"/>
    <property type="match status" value="2"/>
</dbReference>
<dbReference type="InParanoid" id="A0A200Q2S6"/>
<dbReference type="OrthoDB" id="20839at2759"/>
<sequence>MTSSNSRCSRWKMMGRGAEGGCGTEEKPCTISRVSRRHPVTPSDVEIDFYSQAQKVLCERSPFEDETEISRVSNLPQGLVDFLSKCSHSRKRHKKSHSESGAKSSGHASVSQPRVSNIWSKTEDYFRQVAIPDIGNLLNQSSFTCSTSQSCFSIPSLPKVVVENVDSVATVSSTNGIVEVSKEVEMKEDEENLMEIDDKGAEILPKEETEPLITPSSPSSSTGLEWLLGARNKILLTSERPSKKRKLLGSDAGLDRLIVVCPSEGQNLPVCHLCCLGDTSEQLNKFLVCDSCKVAVHQKCYGVQDVPVGLWLCSWCKLRGSSGTGTDGSELSARPCFLCSKPGGALKPVGKDGAESKNGGFVKFAHLFCSQWMPEVYVEDTKKMEPIMNIEGIKETRRKLVCYLCKVKYGACVRCSHGTCRTAFHPICAREANHRMEIWGKFGCENVELRAFCSKHSEFQDVSSNPQSGNHLSVVSDCGSSISKHSPMTLVVSKPQKLKLGRKNDQKNMVRAPTTDANSDKVGNSEVPSRQDTPATRSNTRLRSECSDGHLLVSMETPEMGKSGDTNPSDSLDIVQALKKLVDRGKAIMSDVASEMGISSDTLAATLAGDQPSFFPDLRCKIIKWLRSHAYMVAGSENSEDVPFKSVPPRRRTKSNIRILKDNKVLCSSDEKLVLQNGNGIVIDEADVNPLVPNGDVRDDDSLNKSISRNGDSCIEDKDVREKILAETSGEHGLDPSLGQSTRPEAELVHPNMSGNDQEEEVNISLQSTLVNSDGEYHVSSVDAGTSVVPDLISGKSASCSYVHPFIHKKLMQNSTYLKQEHTVPEIYDPREKVMVLTEPKNGCDNLDGNPTCIDTDHSSDGIGLKKLDKARKMGVMELSPEDEVEGQLIYFQNKLLDHTIASKRHCDELVFRVVKSLPQELDAASKQRWDLVLVNQYLCGIREAKKQGRKEKRHKEAQAVLAAATAAAAASSRISSFRKDAHDEAHHESQLKMNAVSGRTAPYSQLMPRAKETLSRLAVGRISSEKHSDIFQLNSGFSKEHPQSCEICRRSETLSNPILVCCNCKVAVHLGCYRSVKDPSGPWYCELCEELLASRSPRVPVVTREKPCFVAQCSLCGGTTGAFRWSTDGQWVHAFCAEWLLESTFSRGQQNPVEGLETISWEKEVCCICCRKLGVCIKCNYGNCQSTFHPSCARNAGLYMHVKTSGSKLQHKAYCEKHSLEQREKAETQQHGVEELKSIKQIRVELERVRLLCERIIKREKVKRELVLCSHDILASKRDSVALSVLVRSPFFLPDVSSESATTSLRGHVDDNKSCNEAVQRSDDITVDTAVSGKRRIMLPAPMDIDQKTDDSSTSQGQCTKKTIDRMLFSGKKLPHRPASVASRNLADDGEKRSKSRKHTETFQKELVMTSDQASVQNQRLPKGFAYVPVVCLPKEKPPTLETGSEEPVEPDG</sequence>
<evidence type="ECO:0000256" key="3">
    <source>
        <dbReference type="ARBA" id="ARBA00022833"/>
    </source>
</evidence>
<dbReference type="InterPro" id="IPR001965">
    <property type="entry name" value="Znf_PHD"/>
</dbReference>
<dbReference type="SMART" id="SM00249">
    <property type="entry name" value="PHD"/>
    <property type="match status" value="4"/>
</dbReference>
<dbReference type="Proteomes" id="UP000195402">
    <property type="component" value="Unassembled WGS sequence"/>
</dbReference>
<dbReference type="GO" id="GO:0006357">
    <property type="term" value="P:regulation of transcription by RNA polymerase II"/>
    <property type="evidence" value="ECO:0007669"/>
    <property type="project" value="TreeGrafter"/>
</dbReference>
<feature type="domain" description="PHD-type" evidence="7">
    <location>
        <begin position="1111"/>
        <end position="1220"/>
    </location>
</feature>
<evidence type="ECO:0000256" key="1">
    <source>
        <dbReference type="ARBA" id="ARBA00022723"/>
    </source>
</evidence>
<feature type="compositionally biased region" description="Polar residues" evidence="5">
    <location>
        <begin position="526"/>
        <end position="541"/>
    </location>
</feature>
<feature type="region of interest" description="Disordered" evidence="5">
    <location>
        <begin position="1"/>
        <end position="27"/>
    </location>
</feature>
<feature type="compositionally biased region" description="Basic and acidic residues" evidence="5">
    <location>
        <begin position="1387"/>
        <end position="1403"/>
    </location>
</feature>
<dbReference type="InterPro" id="IPR013083">
    <property type="entry name" value="Znf_RING/FYVE/PHD"/>
</dbReference>
<evidence type="ECO:0000313" key="8">
    <source>
        <dbReference type="EMBL" id="OVA04768.1"/>
    </source>
</evidence>
<protein>
    <submittedName>
        <fullName evidence="8">Zinc finger protein</fullName>
    </submittedName>
</protein>
<organism evidence="8 9">
    <name type="scientific">Macleaya cordata</name>
    <name type="common">Five-seeded plume-poppy</name>
    <name type="synonym">Bocconia cordata</name>
    <dbReference type="NCBI Taxonomy" id="56857"/>
    <lineage>
        <taxon>Eukaryota</taxon>
        <taxon>Viridiplantae</taxon>
        <taxon>Streptophyta</taxon>
        <taxon>Embryophyta</taxon>
        <taxon>Tracheophyta</taxon>
        <taxon>Spermatophyta</taxon>
        <taxon>Magnoliopsida</taxon>
        <taxon>Ranunculales</taxon>
        <taxon>Papaveraceae</taxon>
        <taxon>Papaveroideae</taxon>
        <taxon>Macleaya</taxon>
    </lineage>
</organism>
<dbReference type="Pfam" id="PF13831">
    <property type="entry name" value="PHD_2"/>
    <property type="match status" value="1"/>
</dbReference>
<dbReference type="FunCoup" id="A0A200Q2S6">
    <property type="interactions" value="1244"/>
</dbReference>
<dbReference type="PROSITE" id="PS51805">
    <property type="entry name" value="EPHD"/>
    <property type="match status" value="2"/>
</dbReference>
<evidence type="ECO:0000259" key="6">
    <source>
        <dbReference type="PROSITE" id="PS50016"/>
    </source>
</evidence>
<dbReference type="GO" id="GO:0008270">
    <property type="term" value="F:zinc ion binding"/>
    <property type="evidence" value="ECO:0007669"/>
    <property type="project" value="UniProtKB-KW"/>
</dbReference>
<feature type="domain" description="PHD-type" evidence="6">
    <location>
        <begin position="268"/>
        <end position="319"/>
    </location>
</feature>
<keyword evidence="2 4" id="KW-0863">Zinc-finger</keyword>
<evidence type="ECO:0000256" key="2">
    <source>
        <dbReference type="ARBA" id="ARBA00022771"/>
    </source>
</evidence>